<dbReference type="HOGENOM" id="CLU_073333_0_0_4"/>
<feature type="transmembrane region" description="Helical" evidence="1">
    <location>
        <begin position="100"/>
        <end position="126"/>
    </location>
</feature>
<dbReference type="InterPro" id="IPR010699">
    <property type="entry name" value="DUF1275"/>
</dbReference>
<sequence length="261" mass="27785" precursor="true">MPANYLRGLTGRTRTRSANRQLGALLALTAGAINAGGFLAVQRYTSHMTGIVSAVADDLVLGQWVLAAAGLLSLVSFVVGAMTTAVLTNWARRRAMHSEYALALLLEAVLLLMFGLLGSQLALWSATLMQHALLPATVMLLCFIMGLQNAVVTKISRAEIRTTHMTGVITDLGIELGRLAYWNRTRSMPAANGLDAPLPPVLADRERLAMLGLILGLFFLGGVLGALAFKRFGFGATVPLALLLIALAALPVLDDLRAQRV</sequence>
<dbReference type="STRING" id="395495.Lcho_2759"/>
<dbReference type="Proteomes" id="UP000001693">
    <property type="component" value="Chromosome"/>
</dbReference>
<dbReference type="AlphaFoldDB" id="B1XWM3"/>
<dbReference type="EMBL" id="CP001013">
    <property type="protein sequence ID" value="ACB35024.1"/>
    <property type="molecule type" value="Genomic_DNA"/>
</dbReference>
<dbReference type="Pfam" id="PF06912">
    <property type="entry name" value="DUF1275"/>
    <property type="match status" value="1"/>
</dbReference>
<proteinExistence type="predicted"/>
<reference evidence="2 3" key="1">
    <citation type="submission" date="2008-03" db="EMBL/GenBank/DDBJ databases">
        <title>Complete sequence of Leptothrix cholodnii SP-6.</title>
        <authorList>
            <consortium name="US DOE Joint Genome Institute"/>
            <person name="Copeland A."/>
            <person name="Lucas S."/>
            <person name="Lapidus A."/>
            <person name="Glavina del Rio T."/>
            <person name="Dalin E."/>
            <person name="Tice H."/>
            <person name="Bruce D."/>
            <person name="Goodwin L."/>
            <person name="Pitluck S."/>
            <person name="Chertkov O."/>
            <person name="Brettin T."/>
            <person name="Detter J.C."/>
            <person name="Han C."/>
            <person name="Kuske C.R."/>
            <person name="Schmutz J."/>
            <person name="Larimer F."/>
            <person name="Land M."/>
            <person name="Hauser L."/>
            <person name="Kyrpides N."/>
            <person name="Lykidis A."/>
            <person name="Emerson D."/>
            <person name="Richardson P."/>
        </authorList>
    </citation>
    <scope>NUCLEOTIDE SEQUENCE [LARGE SCALE GENOMIC DNA]</scope>
    <source>
        <strain evidence="3">ATCC 51168 / LMG 8142 / SP-6</strain>
    </source>
</reference>
<keyword evidence="3" id="KW-1185">Reference proteome</keyword>
<keyword evidence="1" id="KW-1133">Transmembrane helix</keyword>
<name>B1XWM3_LEPCP</name>
<evidence type="ECO:0000256" key="1">
    <source>
        <dbReference type="SAM" id="Phobius"/>
    </source>
</evidence>
<feature type="transmembrane region" description="Helical" evidence="1">
    <location>
        <begin position="234"/>
        <end position="253"/>
    </location>
</feature>
<dbReference type="PANTHER" id="PTHR37314">
    <property type="entry name" value="SLR0142 PROTEIN"/>
    <property type="match status" value="1"/>
</dbReference>
<evidence type="ECO:0000313" key="2">
    <source>
        <dbReference type="EMBL" id="ACB35024.1"/>
    </source>
</evidence>
<protein>
    <recommendedName>
        <fullName evidence="4">Transmembrane protein</fullName>
    </recommendedName>
</protein>
<keyword evidence="1" id="KW-0812">Transmembrane</keyword>
<organism evidence="2 3">
    <name type="scientific">Leptothrix cholodnii (strain ATCC 51168 / LMG 8142 / SP-6)</name>
    <name type="common">Leptothrix discophora (strain SP-6)</name>
    <dbReference type="NCBI Taxonomy" id="395495"/>
    <lineage>
        <taxon>Bacteria</taxon>
        <taxon>Pseudomonadati</taxon>
        <taxon>Pseudomonadota</taxon>
        <taxon>Betaproteobacteria</taxon>
        <taxon>Burkholderiales</taxon>
        <taxon>Sphaerotilaceae</taxon>
        <taxon>Leptothrix</taxon>
    </lineage>
</organism>
<keyword evidence="1" id="KW-0472">Membrane</keyword>
<feature type="transmembrane region" description="Helical" evidence="1">
    <location>
        <begin position="61"/>
        <end position="88"/>
    </location>
</feature>
<gene>
    <name evidence="2" type="ordered locus">Lcho_2759</name>
</gene>
<dbReference type="KEGG" id="lch:Lcho_2759"/>
<feature type="transmembrane region" description="Helical" evidence="1">
    <location>
        <begin position="132"/>
        <end position="152"/>
    </location>
</feature>
<dbReference type="PANTHER" id="PTHR37314:SF4">
    <property type="entry name" value="UPF0700 TRANSMEMBRANE PROTEIN YOAK"/>
    <property type="match status" value="1"/>
</dbReference>
<evidence type="ECO:0000313" key="3">
    <source>
        <dbReference type="Proteomes" id="UP000001693"/>
    </source>
</evidence>
<dbReference type="eggNOG" id="COG3619">
    <property type="taxonomic scope" value="Bacteria"/>
</dbReference>
<evidence type="ECO:0008006" key="4">
    <source>
        <dbReference type="Google" id="ProtNLM"/>
    </source>
</evidence>
<dbReference type="OrthoDB" id="270162at2"/>
<feature type="transmembrane region" description="Helical" evidence="1">
    <location>
        <begin position="208"/>
        <end position="228"/>
    </location>
</feature>
<dbReference type="RefSeq" id="WP_012347778.1">
    <property type="nucleotide sequence ID" value="NC_010524.1"/>
</dbReference>
<feature type="transmembrane region" description="Helical" evidence="1">
    <location>
        <begin position="21"/>
        <end position="41"/>
    </location>
</feature>
<accession>B1XWM3</accession>